<gene>
    <name evidence="2" type="ORF">BPOR_0713g00020</name>
</gene>
<keyword evidence="3" id="KW-1185">Reference proteome</keyword>
<dbReference type="InterPro" id="IPR027417">
    <property type="entry name" value="P-loop_NTPase"/>
</dbReference>
<feature type="region of interest" description="Disordered" evidence="1">
    <location>
        <begin position="692"/>
        <end position="711"/>
    </location>
</feature>
<protein>
    <recommendedName>
        <fullName evidence="4">DNA2/NAM7 helicase helicase domain-containing protein</fullName>
    </recommendedName>
</protein>
<evidence type="ECO:0000256" key="1">
    <source>
        <dbReference type="SAM" id="MobiDB-lite"/>
    </source>
</evidence>
<sequence>MVPLKNNYAPKKGNKEGLSWRIRNPTIAGPNVESTRNSNSLEELILFKEDATRPVSGKDKPSGPYIRQNNRAKKVMVVIHPMKSTASIKESTAPILFDKLSTFFDFSSQFHVHNFALANVDSTVQTADDCIFKHLIFGVDNPANWSIASIRSEFAGVFDTPDLTFDQAVELYKFGRGLLDEKADDNVNGKARVGFFALNFTKKGRVSPPRLCDSCVTNKESEVRALKFQRILKKGNFVFNWSATSETVAMSWMLTGNTESQFVHNKGYGRFSMATQRRTQANDSRIGIRMQRNSFPMNLRWLRLPVKRTRTGFKEWEIVLSAAVIHDVAASVKLNEQYYNWDRTYEAIVRTIMFNLNLISQVVENCPSLRLMGELDFSLNMGAEDSNVELENDENKVEHGRTAEQVETEAYPGATNITSSQENIETNVIDKSEDDQSICEFSEDKAATQDVVIDGINNIEWTAHILVAKINRQFVISFVMHVGKKRKFHPGSKVNVQLKVLNNRLATTRQLKAIGMIAENKAKDDIYGRILQRFILGEGMADIKDDIEDHLLSLKEITYNQLPLLNQKLENCNLDRMQREAYDAVIEVVLPVKIIQGQSGTGKSFTTALTYIRKAQLGYKVLYATPTNAAAETALLSIFMATQKLFRAVDNQIVGVNPAPELLPGIEESKENFGIVHFPANASTVNDFMKRDDERKDDEEDDPLDAHRISN</sequence>
<comment type="caution">
    <text evidence="2">The sequence shown here is derived from an EMBL/GenBank/DDBJ whole genome shotgun (WGS) entry which is preliminary data.</text>
</comment>
<feature type="region of interest" description="Disordered" evidence="1">
    <location>
        <begin position="388"/>
        <end position="407"/>
    </location>
</feature>
<organism evidence="2 3">
    <name type="scientific">Botrytis porri</name>
    <dbReference type="NCBI Taxonomy" id="87229"/>
    <lineage>
        <taxon>Eukaryota</taxon>
        <taxon>Fungi</taxon>
        <taxon>Dikarya</taxon>
        <taxon>Ascomycota</taxon>
        <taxon>Pezizomycotina</taxon>
        <taxon>Leotiomycetes</taxon>
        <taxon>Helotiales</taxon>
        <taxon>Sclerotiniaceae</taxon>
        <taxon>Botrytis</taxon>
    </lineage>
</organism>
<name>A0A4Z1KBP0_9HELO</name>
<evidence type="ECO:0008006" key="4">
    <source>
        <dbReference type="Google" id="ProtNLM"/>
    </source>
</evidence>
<feature type="compositionally biased region" description="Basic and acidic residues" evidence="1">
    <location>
        <begin position="393"/>
        <end position="404"/>
    </location>
</feature>
<dbReference type="SUPFAM" id="SSF52540">
    <property type="entry name" value="P-loop containing nucleoside triphosphate hydrolases"/>
    <property type="match status" value="1"/>
</dbReference>
<dbReference type="STRING" id="87229.A0A4Z1KBP0"/>
<accession>A0A4Z1KBP0</accession>
<dbReference type="Gene3D" id="3.40.50.300">
    <property type="entry name" value="P-loop containing nucleotide triphosphate hydrolases"/>
    <property type="match status" value="1"/>
</dbReference>
<evidence type="ECO:0000313" key="2">
    <source>
        <dbReference type="EMBL" id="TGO83040.1"/>
    </source>
</evidence>
<reference evidence="2 3" key="1">
    <citation type="submission" date="2017-12" db="EMBL/GenBank/DDBJ databases">
        <title>Comparative genomics of Botrytis spp.</title>
        <authorList>
            <person name="Valero-Jimenez C.A."/>
            <person name="Tapia P."/>
            <person name="Veloso J."/>
            <person name="Silva-Moreno E."/>
            <person name="Staats M."/>
            <person name="Valdes J.H."/>
            <person name="Van Kan J.A.L."/>
        </authorList>
    </citation>
    <scope>NUCLEOTIDE SEQUENCE [LARGE SCALE GENOMIC DNA]</scope>
    <source>
        <strain evidence="2 3">MUCL3349</strain>
    </source>
</reference>
<dbReference type="EMBL" id="PQXO01000712">
    <property type="protein sequence ID" value="TGO83040.1"/>
    <property type="molecule type" value="Genomic_DNA"/>
</dbReference>
<dbReference type="AlphaFoldDB" id="A0A4Z1KBP0"/>
<dbReference type="Proteomes" id="UP000297280">
    <property type="component" value="Unassembled WGS sequence"/>
</dbReference>
<proteinExistence type="predicted"/>
<evidence type="ECO:0000313" key="3">
    <source>
        <dbReference type="Proteomes" id="UP000297280"/>
    </source>
</evidence>